<protein>
    <submittedName>
        <fullName evidence="9">EamA family transporter</fullName>
    </submittedName>
</protein>
<feature type="transmembrane region" description="Helical" evidence="7">
    <location>
        <begin position="195"/>
        <end position="213"/>
    </location>
</feature>
<reference evidence="9 10" key="1">
    <citation type="submission" date="2019-11" db="EMBL/GenBank/DDBJ databases">
        <authorList>
            <person name="Li X.-J."/>
            <person name="Feng X.-M."/>
        </authorList>
    </citation>
    <scope>NUCLEOTIDE SEQUENCE [LARGE SCALE GENOMIC DNA]</scope>
    <source>
        <strain evidence="9 10">XMNu-373</strain>
    </source>
</reference>
<evidence type="ECO:0000313" key="10">
    <source>
        <dbReference type="Proteomes" id="UP000460435"/>
    </source>
</evidence>
<name>A0A7K3MAQ5_9ACTN</name>
<keyword evidence="5 7" id="KW-0472">Membrane</keyword>
<evidence type="ECO:0000256" key="5">
    <source>
        <dbReference type="ARBA" id="ARBA00023136"/>
    </source>
</evidence>
<evidence type="ECO:0000256" key="6">
    <source>
        <dbReference type="SAM" id="MobiDB-lite"/>
    </source>
</evidence>
<dbReference type="EMBL" id="WLZY01000010">
    <property type="protein sequence ID" value="NDL60117.1"/>
    <property type="molecule type" value="Genomic_DNA"/>
</dbReference>
<evidence type="ECO:0000256" key="7">
    <source>
        <dbReference type="SAM" id="Phobius"/>
    </source>
</evidence>
<dbReference type="AlphaFoldDB" id="A0A7K3MAQ5"/>
<keyword evidence="10" id="KW-1185">Reference proteome</keyword>
<feature type="transmembrane region" description="Helical" evidence="7">
    <location>
        <begin position="81"/>
        <end position="102"/>
    </location>
</feature>
<dbReference type="RefSeq" id="WP_162452829.1">
    <property type="nucleotide sequence ID" value="NZ_WLZY01000010.1"/>
</dbReference>
<evidence type="ECO:0000256" key="3">
    <source>
        <dbReference type="ARBA" id="ARBA00022692"/>
    </source>
</evidence>
<accession>A0A7K3MAQ5</accession>
<feature type="domain" description="EamA" evidence="8">
    <location>
        <begin position="11"/>
        <end position="152"/>
    </location>
</feature>
<evidence type="ECO:0000259" key="8">
    <source>
        <dbReference type="Pfam" id="PF00892"/>
    </source>
</evidence>
<feature type="transmembrane region" description="Helical" evidence="7">
    <location>
        <begin position="12"/>
        <end position="33"/>
    </location>
</feature>
<dbReference type="GO" id="GO:0016020">
    <property type="term" value="C:membrane"/>
    <property type="evidence" value="ECO:0007669"/>
    <property type="project" value="UniProtKB-SubCell"/>
</dbReference>
<evidence type="ECO:0000313" key="9">
    <source>
        <dbReference type="EMBL" id="NDL60117.1"/>
    </source>
</evidence>
<evidence type="ECO:0000256" key="2">
    <source>
        <dbReference type="ARBA" id="ARBA00007362"/>
    </source>
</evidence>
<feature type="transmembrane region" description="Helical" evidence="7">
    <location>
        <begin position="39"/>
        <end position="61"/>
    </location>
</feature>
<feature type="transmembrane region" description="Helical" evidence="7">
    <location>
        <begin position="108"/>
        <end position="129"/>
    </location>
</feature>
<dbReference type="InterPro" id="IPR000620">
    <property type="entry name" value="EamA_dom"/>
</dbReference>
<feature type="transmembrane region" description="Helical" evidence="7">
    <location>
        <begin position="233"/>
        <end position="253"/>
    </location>
</feature>
<dbReference type="InterPro" id="IPR037185">
    <property type="entry name" value="EmrE-like"/>
</dbReference>
<dbReference type="PANTHER" id="PTHR32322:SF2">
    <property type="entry name" value="EAMA DOMAIN-CONTAINING PROTEIN"/>
    <property type="match status" value="1"/>
</dbReference>
<feature type="domain" description="EamA" evidence="8">
    <location>
        <begin position="164"/>
        <end position="302"/>
    </location>
</feature>
<feature type="transmembrane region" description="Helical" evidence="7">
    <location>
        <begin position="136"/>
        <end position="158"/>
    </location>
</feature>
<dbReference type="Pfam" id="PF00892">
    <property type="entry name" value="EamA"/>
    <property type="match status" value="2"/>
</dbReference>
<feature type="transmembrane region" description="Helical" evidence="7">
    <location>
        <begin position="285"/>
        <end position="303"/>
    </location>
</feature>
<evidence type="ECO:0000256" key="1">
    <source>
        <dbReference type="ARBA" id="ARBA00004141"/>
    </source>
</evidence>
<keyword evidence="4 7" id="KW-1133">Transmembrane helix</keyword>
<evidence type="ECO:0000256" key="4">
    <source>
        <dbReference type="ARBA" id="ARBA00022989"/>
    </source>
</evidence>
<comment type="caution">
    <text evidence="9">The sequence shown here is derived from an EMBL/GenBank/DDBJ whole genome shotgun (WGS) entry which is preliminary data.</text>
</comment>
<organism evidence="9 10">
    <name type="scientific">Phytoactinopolyspora mesophila</name>
    <dbReference type="NCBI Taxonomy" id="2650750"/>
    <lineage>
        <taxon>Bacteria</taxon>
        <taxon>Bacillati</taxon>
        <taxon>Actinomycetota</taxon>
        <taxon>Actinomycetes</taxon>
        <taxon>Jiangellales</taxon>
        <taxon>Jiangellaceae</taxon>
        <taxon>Phytoactinopolyspora</taxon>
    </lineage>
</organism>
<keyword evidence="3 7" id="KW-0812">Transmembrane</keyword>
<proteinExistence type="inferred from homology"/>
<sequence length="331" mass="34558">MTRTAPRSAMIWAALGTVYIVWGSTYLAIRVVVDSGIPPFLGMGIRFLIAGLLLLGILLLFSRRPRVEGSRPIWRISAREFRATAVMGVLLLVLGNGVVAIAEQTVPSGLTALIIGAIPLWFVLLRVLAGERPGSLTWLGVLVGLGGLTVISLSRGGIDGVETWGVLLLFCATVSWAFGSFISPRLGLPRNGFAAATYEMLAAGVILVTISVITGEASGLDVGAVPARGWIALAYLVVLGSLLGFTAYVYALAHAPLSLVGTYAYVNPVVAVLLGWAILAEPVTSIVVVGGAFLVGGVALVMTSERTARPTPEDDEEPPPGQADLASERTG</sequence>
<comment type="similarity">
    <text evidence="2">Belongs to the EamA transporter family.</text>
</comment>
<dbReference type="PANTHER" id="PTHR32322">
    <property type="entry name" value="INNER MEMBRANE TRANSPORTER"/>
    <property type="match status" value="1"/>
</dbReference>
<feature type="transmembrane region" description="Helical" evidence="7">
    <location>
        <begin position="260"/>
        <end position="279"/>
    </location>
</feature>
<dbReference type="InterPro" id="IPR050638">
    <property type="entry name" value="AA-Vitamin_Transporters"/>
</dbReference>
<comment type="subcellular location">
    <subcellularLocation>
        <location evidence="1">Membrane</location>
        <topology evidence="1">Multi-pass membrane protein</topology>
    </subcellularLocation>
</comment>
<gene>
    <name evidence="9" type="ORF">F7O44_23885</name>
</gene>
<dbReference type="SUPFAM" id="SSF103481">
    <property type="entry name" value="Multidrug resistance efflux transporter EmrE"/>
    <property type="match status" value="2"/>
</dbReference>
<feature type="region of interest" description="Disordered" evidence="6">
    <location>
        <begin position="306"/>
        <end position="331"/>
    </location>
</feature>
<feature type="transmembrane region" description="Helical" evidence="7">
    <location>
        <begin position="164"/>
        <end position="183"/>
    </location>
</feature>
<dbReference type="Proteomes" id="UP000460435">
    <property type="component" value="Unassembled WGS sequence"/>
</dbReference>